<keyword evidence="11 13" id="KW-0449">Lipoprotein</keyword>
<dbReference type="GO" id="GO:0005516">
    <property type="term" value="F:calmodulin binding"/>
    <property type="evidence" value="ECO:0007669"/>
    <property type="project" value="UniProtKB-KW"/>
</dbReference>
<keyword evidence="8 14" id="KW-0112">Calmodulin-binding</keyword>
<comment type="subcellular location">
    <subcellularLocation>
        <location evidence="2 14">Cell membrane</location>
        <topology evidence="2 14">Lipid-anchor</topology>
        <orientation evidence="2 14">Cytoplasmic side</orientation>
    </subcellularLocation>
</comment>
<dbReference type="InterPro" id="IPR012341">
    <property type="entry name" value="6hp_glycosidase-like_sf"/>
</dbReference>
<keyword evidence="19" id="KW-1185">Reference proteome</keyword>
<dbReference type="Ensembl" id="ENSAOWT00000027352.1">
    <property type="protein sequence ID" value="ENSAOWP00000024155.1"/>
    <property type="gene ID" value="ENSAOWG00000015304.1"/>
</dbReference>
<name>A0A8B9QCA1_APTOW</name>
<dbReference type="Pfam" id="PF19292">
    <property type="entry name" value="KPBB_C"/>
    <property type="match status" value="1"/>
</dbReference>
<reference evidence="18" key="1">
    <citation type="submission" date="2025-08" db="UniProtKB">
        <authorList>
            <consortium name="Ensembl"/>
        </authorList>
    </citation>
    <scope>IDENTIFICATION</scope>
</reference>
<dbReference type="SUPFAM" id="SSF48208">
    <property type="entry name" value="Six-hairpin glycosidases"/>
    <property type="match status" value="1"/>
</dbReference>
<dbReference type="UniPathway" id="UPA00163"/>
<evidence type="ECO:0000256" key="12">
    <source>
        <dbReference type="ARBA" id="ARBA00023289"/>
    </source>
</evidence>
<comment type="function">
    <text evidence="1">Phosphorylase b kinase catalyzes the phosphorylation of serine in certain substrates, including troponin I. The alpha chain may bind calmodulin.</text>
</comment>
<evidence type="ECO:0000259" key="17">
    <source>
        <dbReference type="Pfam" id="PF19292"/>
    </source>
</evidence>
<dbReference type="GO" id="GO:0005964">
    <property type="term" value="C:phosphorylase kinase complex"/>
    <property type="evidence" value="ECO:0007669"/>
    <property type="project" value="TreeGrafter"/>
</dbReference>
<keyword evidence="6" id="KW-0597">Phosphoprotein</keyword>
<dbReference type="InterPro" id="IPR045583">
    <property type="entry name" value="KPBA/B_C"/>
</dbReference>
<proteinExistence type="inferred from homology"/>
<comment type="similarity">
    <text evidence="4 14">Belongs to the phosphorylase b kinase regulatory chain family.</text>
</comment>
<dbReference type="PANTHER" id="PTHR10749">
    <property type="entry name" value="PHOSPHORYLASE B KINASE REGULATORY SUBUNIT"/>
    <property type="match status" value="1"/>
</dbReference>
<evidence type="ECO:0000256" key="9">
    <source>
        <dbReference type="ARBA" id="ARBA00023136"/>
    </source>
</evidence>
<dbReference type="Proteomes" id="UP000694424">
    <property type="component" value="Unplaced"/>
</dbReference>
<evidence type="ECO:0000256" key="1">
    <source>
        <dbReference type="ARBA" id="ARBA00002837"/>
    </source>
</evidence>
<evidence type="ECO:0000256" key="10">
    <source>
        <dbReference type="ARBA" id="ARBA00023277"/>
    </source>
</evidence>
<comment type="PTM">
    <text evidence="13">Although the final Cys may be farnesylated, the terminal tripeptide is probably not removed, and the C-terminus is not methylated.</text>
</comment>
<keyword evidence="10 14" id="KW-0119">Carbohydrate metabolism</keyword>
<organism evidence="18 19">
    <name type="scientific">Apteryx owenii</name>
    <name type="common">Little spotted kiwi</name>
    <dbReference type="NCBI Taxonomy" id="8824"/>
    <lineage>
        <taxon>Eukaryota</taxon>
        <taxon>Metazoa</taxon>
        <taxon>Chordata</taxon>
        <taxon>Craniata</taxon>
        <taxon>Vertebrata</taxon>
        <taxon>Euteleostomi</taxon>
        <taxon>Archelosauria</taxon>
        <taxon>Archosauria</taxon>
        <taxon>Dinosauria</taxon>
        <taxon>Saurischia</taxon>
        <taxon>Theropoda</taxon>
        <taxon>Coelurosauria</taxon>
        <taxon>Aves</taxon>
        <taxon>Palaeognathae</taxon>
        <taxon>Apterygiformes</taxon>
        <taxon>Apterygidae</taxon>
        <taxon>Apteryx</taxon>
    </lineage>
</organism>
<dbReference type="Gene3D" id="1.50.10.10">
    <property type="match status" value="1"/>
</dbReference>
<dbReference type="InterPro" id="IPR008734">
    <property type="entry name" value="PHK_A/B_su"/>
</dbReference>
<dbReference type="InterPro" id="IPR011613">
    <property type="entry name" value="GH15-like"/>
</dbReference>
<dbReference type="GO" id="GO:0005886">
    <property type="term" value="C:plasma membrane"/>
    <property type="evidence" value="ECO:0007669"/>
    <property type="project" value="UniProtKB-SubCell"/>
</dbReference>
<evidence type="ECO:0000256" key="3">
    <source>
        <dbReference type="ARBA" id="ARBA00005131"/>
    </source>
</evidence>
<dbReference type="InterPro" id="IPR008928">
    <property type="entry name" value="6-hairpin_glycosidase_sf"/>
</dbReference>
<comment type="pathway">
    <text evidence="3 14">Glycan biosynthesis; glycogen metabolism.</text>
</comment>
<dbReference type="AlphaFoldDB" id="A0A8B9QCA1"/>
<evidence type="ECO:0000256" key="2">
    <source>
        <dbReference type="ARBA" id="ARBA00004342"/>
    </source>
</evidence>
<dbReference type="FunFam" id="1.50.10.10:FF:000004">
    <property type="entry name" value="Phosphorylase b kinase regulatory subunit"/>
    <property type="match status" value="1"/>
</dbReference>
<evidence type="ECO:0000256" key="5">
    <source>
        <dbReference type="ARBA" id="ARBA00022475"/>
    </source>
</evidence>
<protein>
    <recommendedName>
        <fullName evidence="14">Phosphorylase b kinase regulatory subunit</fullName>
    </recommendedName>
</protein>
<dbReference type="GO" id="GO:0005977">
    <property type="term" value="P:glycogen metabolic process"/>
    <property type="evidence" value="ECO:0007669"/>
    <property type="project" value="UniProtKB-UniPathway"/>
</dbReference>
<keyword evidence="9 14" id="KW-0472">Membrane</keyword>
<keyword evidence="5 14" id="KW-1003">Cell membrane</keyword>
<reference evidence="18" key="2">
    <citation type="submission" date="2025-09" db="UniProtKB">
        <authorList>
            <consortium name="Ensembl"/>
        </authorList>
    </citation>
    <scope>IDENTIFICATION</scope>
</reference>
<feature type="domain" description="GH15-like" evidence="16">
    <location>
        <begin position="23"/>
        <end position="853"/>
    </location>
</feature>
<sequence length="1162" mass="129918">LRAGRVGGAGLAALPRVVQESWGPDAVTGLLPASEDHKDAWVRDNVYSILAVWGLGLAYRKNADRDEDKAKAYELEQSVVKLMRGLLQCMMRQVDKVEAFKYSQSTRDCLHAKYNTRTCATVVGDHEWGHLQMDATSLYLLMLAQMTASGLHIIHSLDEVNFIQNLVFYIEAAYKTADFGIWERGDKTNQGITELNASSVGMAKAALEALDELDLFGAKGGPQSVIWVLSDEVQHCQSILHSMLPRASTSKEVDASVLSVISYPAFAVEDSKLVEITKQEIITKLQGRYGCCRFLRDGYRTPKEDPNRLYYEPAELQLFENIECEWPLFWTYLVIDGIFSGNMEQVQEYREALEGVLVKGKNGVRLLPELYSVPLDKVDEEYRNPHTVDRIPMGKLPLMWGQSLYILGCLMAEGFLAPGEIDPLNRRFATVPKPDVVVQVCILAETEGIKAILKKEGIHVETVADVYPIRVQPARILSHIYARLGRNKQMCLTGRPFRRMGVLGTSKLYDIRKNIFTFTPQFIDQQQFYLALDNRMIVEMLRTDLSYLCSRWRMTGQPTITFPISHTMLDETGNSVHPTVLATLQKLQDGYFGGARIQTGKLSEFLTTSCRTHLSFMDPGPEGKVFASDYDLRGVHTNPRFLSDIGMYIPSKIFQVSQQSVNLLSSPPQHDVDGKSYVLNAEMNLPRDEAGNVNCKALVDQLRICPTLQEQADILYMLHILKGPDWHTGLESQPGPTVKELLTELYVQVGATRQWALIRYISSILKKKVEALDEACTDLLSHQKHLTVGLPPEPREKTISAPIPYEELVHLIEEASEKNLSVSILTQEIMVYLAMYMRTQPSLFSEMFRIRIGLIIQVMATELAHSLHCSAGEATENLMNLSPSDVKNLLFHILSGKEFGVEKSVRSVDSSVTTAISICEVGAVGATKPERAGIVRLKSEIKQVSAGGASCSLGDLWKTSGSRTDMPGASTTPFGELPFQNDQGAKDSRQGQWQRRRRLDGALNRVPVGFYQKVWKILQKCHGLSVEGFVLPSSTTREMTPGEMKFAVHVESVLNRVPQPEYRQLLVETILVLTMLVDMEVHTIGGIIAVEKILHIANDLFYEEQKALGADDQMLQKDPTTGICSLLYDSAPSGRFGTMTYLSKSVAIYVYDFLPNEGCSMQ</sequence>
<feature type="domain" description="Phosphorylase b kinase regulatory subunit alpha/beta C-terminal" evidence="17">
    <location>
        <begin position="986"/>
        <end position="1105"/>
    </location>
</feature>
<evidence type="ECO:0000256" key="4">
    <source>
        <dbReference type="ARBA" id="ARBA00007128"/>
    </source>
</evidence>
<keyword evidence="7 14" id="KW-0321">Glycogen metabolism</keyword>
<evidence type="ECO:0000256" key="11">
    <source>
        <dbReference type="ARBA" id="ARBA00023288"/>
    </source>
</evidence>
<keyword evidence="12 13" id="KW-0636">Prenylation</keyword>
<evidence type="ECO:0000256" key="15">
    <source>
        <dbReference type="SAM" id="MobiDB-lite"/>
    </source>
</evidence>
<evidence type="ECO:0000256" key="14">
    <source>
        <dbReference type="RuleBase" id="RU364123"/>
    </source>
</evidence>
<evidence type="ECO:0000259" key="16">
    <source>
        <dbReference type="Pfam" id="PF00723"/>
    </source>
</evidence>
<evidence type="ECO:0000256" key="7">
    <source>
        <dbReference type="ARBA" id="ARBA00022600"/>
    </source>
</evidence>
<feature type="compositionally biased region" description="Polar residues" evidence="15">
    <location>
        <begin position="962"/>
        <end position="973"/>
    </location>
</feature>
<evidence type="ECO:0000256" key="6">
    <source>
        <dbReference type="ARBA" id="ARBA00022553"/>
    </source>
</evidence>
<evidence type="ECO:0000313" key="19">
    <source>
        <dbReference type="Proteomes" id="UP000694424"/>
    </source>
</evidence>
<evidence type="ECO:0000313" key="18">
    <source>
        <dbReference type="Ensembl" id="ENSAOWP00000024155.1"/>
    </source>
</evidence>
<evidence type="ECO:0000256" key="8">
    <source>
        <dbReference type="ARBA" id="ARBA00022860"/>
    </source>
</evidence>
<dbReference type="PANTHER" id="PTHR10749:SF4">
    <property type="entry name" value="PHOSPHORYLASE B KINASE REGULATORY SUBUNIT ALPHA, SKELETAL MUSCLE ISOFORM"/>
    <property type="match status" value="1"/>
</dbReference>
<dbReference type="Pfam" id="PF00723">
    <property type="entry name" value="Glyco_hydro_15"/>
    <property type="match status" value="1"/>
</dbReference>
<feature type="region of interest" description="Disordered" evidence="15">
    <location>
        <begin position="962"/>
        <end position="994"/>
    </location>
</feature>
<accession>A0A8B9QCA1</accession>
<evidence type="ECO:0000256" key="13">
    <source>
        <dbReference type="PIRSR" id="PIRSR608734-50"/>
    </source>
</evidence>
<feature type="lipid moiety-binding region" description="S-farnesyl cysteine" evidence="13">
    <location>
        <position position="1159"/>
    </location>
</feature>